<dbReference type="InterPro" id="IPR006175">
    <property type="entry name" value="YjgF/YER057c/UK114"/>
</dbReference>
<dbReference type="PANTHER" id="PTHR11803">
    <property type="entry name" value="2-IMINOBUTANOATE/2-IMINOPROPANOATE DEAMINASE RIDA"/>
    <property type="match status" value="1"/>
</dbReference>
<dbReference type="EMBL" id="JAVRQU010000007">
    <property type="protein sequence ID" value="KAK5700504.1"/>
    <property type="molecule type" value="Genomic_DNA"/>
</dbReference>
<sequence length="147" mass="16345">MSNLQYYAYDGVGKQVAELMGYMQAVRVPPNRIECSGQGGWIPQNTDWEVSDDLEVQIAQAFENIDLTLRTANVKGGWNQVFSIKSYHVGPINESVFAAMKQNMAKWMPNHKPIWTMLGVAALGLPAMKVEIDVVAIEEEDKEAAAK</sequence>
<dbReference type="GO" id="GO:0019239">
    <property type="term" value="F:deaminase activity"/>
    <property type="evidence" value="ECO:0007669"/>
    <property type="project" value="TreeGrafter"/>
</dbReference>
<reference evidence="1" key="1">
    <citation type="submission" date="2023-08" db="EMBL/GenBank/DDBJ databases">
        <title>Black Yeasts Isolated from many extreme environments.</title>
        <authorList>
            <person name="Coleine C."/>
            <person name="Stajich J.E."/>
            <person name="Selbmann L."/>
        </authorList>
    </citation>
    <scope>NUCLEOTIDE SEQUENCE</scope>
    <source>
        <strain evidence="1">CCFEE 5810</strain>
    </source>
</reference>
<dbReference type="AlphaFoldDB" id="A0AAN7VRX1"/>
<comment type="caution">
    <text evidence="1">The sequence shown here is derived from an EMBL/GenBank/DDBJ whole genome shotgun (WGS) entry which is preliminary data.</text>
</comment>
<proteinExistence type="predicted"/>
<dbReference type="GO" id="GO:0005829">
    <property type="term" value="C:cytosol"/>
    <property type="evidence" value="ECO:0007669"/>
    <property type="project" value="TreeGrafter"/>
</dbReference>
<dbReference type="InterPro" id="IPR035959">
    <property type="entry name" value="RutC-like_sf"/>
</dbReference>
<name>A0AAN7VRX1_9PEZI</name>
<gene>
    <name evidence="1" type="ORF">LTR97_005021</name>
</gene>
<dbReference type="SUPFAM" id="SSF55298">
    <property type="entry name" value="YjgF-like"/>
    <property type="match status" value="1"/>
</dbReference>
<evidence type="ECO:0000313" key="2">
    <source>
        <dbReference type="Proteomes" id="UP001310594"/>
    </source>
</evidence>
<dbReference type="GO" id="GO:0005739">
    <property type="term" value="C:mitochondrion"/>
    <property type="evidence" value="ECO:0007669"/>
    <property type="project" value="TreeGrafter"/>
</dbReference>
<organism evidence="1 2">
    <name type="scientific">Elasticomyces elasticus</name>
    <dbReference type="NCBI Taxonomy" id="574655"/>
    <lineage>
        <taxon>Eukaryota</taxon>
        <taxon>Fungi</taxon>
        <taxon>Dikarya</taxon>
        <taxon>Ascomycota</taxon>
        <taxon>Pezizomycotina</taxon>
        <taxon>Dothideomycetes</taxon>
        <taxon>Dothideomycetidae</taxon>
        <taxon>Mycosphaerellales</taxon>
        <taxon>Teratosphaeriaceae</taxon>
        <taxon>Elasticomyces</taxon>
    </lineage>
</organism>
<protein>
    <submittedName>
        <fullName evidence="1">Uncharacterized protein</fullName>
    </submittedName>
</protein>
<accession>A0AAN7VRX1</accession>
<dbReference type="PANTHER" id="PTHR11803:SF39">
    <property type="entry name" value="2-IMINOBUTANOATE_2-IMINOPROPANOATE DEAMINASE"/>
    <property type="match status" value="1"/>
</dbReference>
<dbReference type="Pfam" id="PF01042">
    <property type="entry name" value="Ribonuc_L-PSP"/>
    <property type="match status" value="1"/>
</dbReference>
<dbReference type="Gene3D" id="3.30.1330.40">
    <property type="entry name" value="RutC-like"/>
    <property type="match status" value="1"/>
</dbReference>
<evidence type="ECO:0000313" key="1">
    <source>
        <dbReference type="EMBL" id="KAK5700504.1"/>
    </source>
</evidence>
<dbReference type="Proteomes" id="UP001310594">
    <property type="component" value="Unassembled WGS sequence"/>
</dbReference>